<protein>
    <submittedName>
        <fullName evidence="3">ATP-binding protein</fullName>
    </submittedName>
</protein>
<dbReference type="InterPro" id="IPR036890">
    <property type="entry name" value="HATPase_C_sf"/>
</dbReference>
<dbReference type="Gene3D" id="3.30.565.10">
    <property type="entry name" value="Histidine kinase-like ATPase, C-terminal domain"/>
    <property type="match status" value="1"/>
</dbReference>
<comment type="caution">
    <text evidence="3">The sequence shown here is derived from an EMBL/GenBank/DDBJ whole genome shotgun (WGS) entry which is preliminary data.</text>
</comment>
<evidence type="ECO:0000259" key="2">
    <source>
        <dbReference type="Pfam" id="PF13581"/>
    </source>
</evidence>
<dbReference type="GO" id="GO:0005524">
    <property type="term" value="F:ATP binding"/>
    <property type="evidence" value="ECO:0007669"/>
    <property type="project" value="UniProtKB-KW"/>
</dbReference>
<gene>
    <name evidence="3" type="ORF">GCM10010218_56610</name>
</gene>
<evidence type="ECO:0000256" key="1">
    <source>
        <dbReference type="ARBA" id="ARBA00022527"/>
    </source>
</evidence>
<dbReference type="Proteomes" id="UP000638313">
    <property type="component" value="Unassembled WGS sequence"/>
</dbReference>
<dbReference type="EMBL" id="BNBD01000016">
    <property type="protein sequence ID" value="GHF67788.1"/>
    <property type="molecule type" value="Genomic_DNA"/>
</dbReference>
<keyword evidence="3" id="KW-0547">Nucleotide-binding</keyword>
<dbReference type="RefSeq" id="WP_190132579.1">
    <property type="nucleotide sequence ID" value="NZ_BNBD01000016.1"/>
</dbReference>
<sequence length="164" mass="17567">MTTTLKSLLHSSHHDWGVALGLSTSHFAAVRFGADPQSPARTRRFLHRTLREWELDRYVEVATAVSAELVANAIQHALRDGGPPGEACPPRAWLALIGKEHGLVCAVADPSPVPPVCAAPRDLAESGRGLHIVAALSETWGFSPPSRQAGKTVWARLAAHLVPL</sequence>
<accession>A0A919EG20</accession>
<keyword evidence="1" id="KW-0723">Serine/threonine-protein kinase</keyword>
<name>A0A919EG20_9ACTN</name>
<dbReference type="InterPro" id="IPR003594">
    <property type="entry name" value="HATPase_dom"/>
</dbReference>
<dbReference type="CDD" id="cd16936">
    <property type="entry name" value="HATPase_RsbW-like"/>
    <property type="match status" value="1"/>
</dbReference>
<dbReference type="PANTHER" id="PTHR35526">
    <property type="entry name" value="ANTI-SIGMA-F FACTOR RSBW-RELATED"/>
    <property type="match status" value="1"/>
</dbReference>
<feature type="domain" description="Histidine kinase/HSP90-like ATPase" evidence="2">
    <location>
        <begin position="34"/>
        <end position="156"/>
    </location>
</feature>
<dbReference type="PANTHER" id="PTHR35526:SF3">
    <property type="entry name" value="ANTI-SIGMA-F FACTOR RSBW"/>
    <property type="match status" value="1"/>
</dbReference>
<proteinExistence type="predicted"/>
<keyword evidence="3" id="KW-0067">ATP-binding</keyword>
<dbReference type="Pfam" id="PF13581">
    <property type="entry name" value="HATPase_c_2"/>
    <property type="match status" value="1"/>
</dbReference>
<keyword evidence="4" id="KW-1185">Reference proteome</keyword>
<dbReference type="InterPro" id="IPR050267">
    <property type="entry name" value="Anti-sigma-factor_SerPK"/>
</dbReference>
<keyword evidence="1" id="KW-0808">Transferase</keyword>
<keyword evidence="1" id="KW-0418">Kinase</keyword>
<dbReference type="AlphaFoldDB" id="A0A919EG20"/>
<evidence type="ECO:0000313" key="4">
    <source>
        <dbReference type="Proteomes" id="UP000638313"/>
    </source>
</evidence>
<evidence type="ECO:0000313" key="3">
    <source>
        <dbReference type="EMBL" id="GHF67788.1"/>
    </source>
</evidence>
<reference evidence="3" key="1">
    <citation type="journal article" date="2014" name="Int. J. Syst. Evol. Microbiol.">
        <title>Complete genome sequence of Corynebacterium casei LMG S-19264T (=DSM 44701T), isolated from a smear-ripened cheese.</title>
        <authorList>
            <consortium name="US DOE Joint Genome Institute (JGI-PGF)"/>
            <person name="Walter F."/>
            <person name="Albersmeier A."/>
            <person name="Kalinowski J."/>
            <person name="Ruckert C."/>
        </authorList>
    </citation>
    <scope>NUCLEOTIDE SEQUENCE</scope>
    <source>
        <strain evidence="3">JCM 4059</strain>
    </source>
</reference>
<reference evidence="3" key="2">
    <citation type="submission" date="2020-09" db="EMBL/GenBank/DDBJ databases">
        <authorList>
            <person name="Sun Q."/>
            <person name="Ohkuma M."/>
        </authorList>
    </citation>
    <scope>NUCLEOTIDE SEQUENCE</scope>
    <source>
        <strain evidence="3">JCM 4059</strain>
    </source>
</reference>
<dbReference type="GO" id="GO:0004674">
    <property type="term" value="F:protein serine/threonine kinase activity"/>
    <property type="evidence" value="ECO:0007669"/>
    <property type="project" value="UniProtKB-KW"/>
</dbReference>
<organism evidence="3 4">
    <name type="scientific">Streptomyces mashuensis</name>
    <dbReference type="NCBI Taxonomy" id="33904"/>
    <lineage>
        <taxon>Bacteria</taxon>
        <taxon>Bacillati</taxon>
        <taxon>Actinomycetota</taxon>
        <taxon>Actinomycetes</taxon>
        <taxon>Kitasatosporales</taxon>
        <taxon>Streptomycetaceae</taxon>
        <taxon>Streptomyces</taxon>
    </lineage>
</organism>